<dbReference type="InterPro" id="IPR052912">
    <property type="entry name" value="UPF0111_domain"/>
</dbReference>
<sequence length="206" mass="22067">MAKRGSRDKELLDLFERAGKNAAAAAVVLDTLLGSIPDVAKLSERVLEAEQEGDRITHAILRKLDTASKPYQDVGDLHTLASAVDDIVDHSEEAADMIGRYGIEAPMVQASELGGILAEAAAEVAGALKDLRKGNDLTSRIVELHRLENEGDRVSREGLGALFAGGIDPMVVIRWKDVYESLEKAVDACEGVAHALETLTLRRGSA</sequence>
<comment type="similarity">
    <text evidence="1">Belongs to the UPF0111 family.</text>
</comment>
<dbReference type="Pfam" id="PF01865">
    <property type="entry name" value="PhoU_div"/>
    <property type="match status" value="1"/>
</dbReference>
<dbReference type="Gene3D" id="1.20.58.220">
    <property type="entry name" value="Phosphate transport system protein phou homolog 2, domain 2"/>
    <property type="match status" value="1"/>
</dbReference>
<dbReference type="PANTHER" id="PTHR37298:SF1">
    <property type="entry name" value="UPF0111 PROTEIN YKAA"/>
    <property type="match status" value="1"/>
</dbReference>
<gene>
    <name evidence="2" type="ORF">UFOPK3444_00175</name>
</gene>
<dbReference type="InterPro" id="IPR018445">
    <property type="entry name" value="Put_Phosphate_transp_reg"/>
</dbReference>
<dbReference type="InterPro" id="IPR038078">
    <property type="entry name" value="PhoU-like_sf"/>
</dbReference>
<reference evidence="2" key="1">
    <citation type="submission" date="2020-05" db="EMBL/GenBank/DDBJ databases">
        <authorList>
            <person name="Chiriac C."/>
            <person name="Salcher M."/>
            <person name="Ghai R."/>
            <person name="Kavagutti S V."/>
        </authorList>
    </citation>
    <scope>NUCLEOTIDE SEQUENCE</scope>
</reference>
<name>A0A6J7CTE4_9ZZZZ</name>
<dbReference type="PANTHER" id="PTHR37298">
    <property type="entry name" value="UPF0111 PROTEIN YKAA"/>
    <property type="match status" value="1"/>
</dbReference>
<evidence type="ECO:0000313" key="2">
    <source>
        <dbReference type="EMBL" id="CAB4861040.1"/>
    </source>
</evidence>
<evidence type="ECO:0000256" key="1">
    <source>
        <dbReference type="ARBA" id="ARBA00008591"/>
    </source>
</evidence>
<proteinExistence type="inferred from homology"/>
<dbReference type="EMBL" id="CAFBLU010000002">
    <property type="protein sequence ID" value="CAB4861040.1"/>
    <property type="molecule type" value="Genomic_DNA"/>
</dbReference>
<organism evidence="2">
    <name type="scientific">freshwater metagenome</name>
    <dbReference type="NCBI Taxonomy" id="449393"/>
    <lineage>
        <taxon>unclassified sequences</taxon>
        <taxon>metagenomes</taxon>
        <taxon>ecological metagenomes</taxon>
    </lineage>
</organism>
<dbReference type="AlphaFoldDB" id="A0A6J7CTE4"/>
<accession>A0A6J7CTE4</accession>
<protein>
    <submittedName>
        <fullName evidence="2">Unannotated protein</fullName>
    </submittedName>
</protein>